<evidence type="ECO:0000256" key="1">
    <source>
        <dbReference type="ARBA" id="ARBA00022679"/>
    </source>
</evidence>
<proteinExistence type="predicted"/>
<keyword evidence="1" id="KW-0808">Transferase</keyword>
<dbReference type="InterPro" id="IPR001296">
    <property type="entry name" value="Glyco_trans_1"/>
</dbReference>
<dbReference type="InterPro" id="IPR028098">
    <property type="entry name" value="Glyco_trans_4-like_N"/>
</dbReference>
<feature type="domain" description="Glycosyltransferase subfamily 4-like N-terminal" evidence="3">
    <location>
        <begin position="12"/>
        <end position="165"/>
    </location>
</feature>
<dbReference type="AlphaFoldDB" id="A0A1I1US44"/>
<evidence type="ECO:0000313" key="5">
    <source>
        <dbReference type="Proteomes" id="UP000198639"/>
    </source>
</evidence>
<dbReference type="RefSeq" id="WP_091876613.1">
    <property type="nucleotide sequence ID" value="NZ_FOLD01000035.1"/>
</dbReference>
<evidence type="ECO:0000259" key="3">
    <source>
        <dbReference type="Pfam" id="PF13439"/>
    </source>
</evidence>
<accession>A0A1I1US44</accession>
<dbReference type="EMBL" id="FOLD01000035">
    <property type="protein sequence ID" value="SFD73596.1"/>
    <property type="molecule type" value="Genomic_DNA"/>
</dbReference>
<organism evidence="4 5">
    <name type="scientific">Massilia yuzhufengensis</name>
    <dbReference type="NCBI Taxonomy" id="1164594"/>
    <lineage>
        <taxon>Bacteria</taxon>
        <taxon>Pseudomonadati</taxon>
        <taxon>Pseudomonadota</taxon>
        <taxon>Betaproteobacteria</taxon>
        <taxon>Burkholderiales</taxon>
        <taxon>Oxalobacteraceae</taxon>
        <taxon>Telluria group</taxon>
        <taxon>Massilia</taxon>
    </lineage>
</organism>
<dbReference type="Pfam" id="PF13439">
    <property type="entry name" value="Glyco_transf_4"/>
    <property type="match status" value="1"/>
</dbReference>
<dbReference type="Proteomes" id="UP000198639">
    <property type="component" value="Unassembled WGS sequence"/>
</dbReference>
<sequence>MIEPGLTGGRLDGIGVYTTALLRHLPRTGCSVLPYSWPRLRSRAAAGISIGQPLPQSFETASLVDLATPGAHRVHMPADLFHVTDYRIVRMDCPVVATLHDALPIKYPEWCNPRLRSVKNWLQRKATAKADHVIALSHFAIDELVECFGVNPNRVSVVYCGVDDEWLEPADPQAVSATLAHYQLDPGYFLTVGTLQPRKNVDRLLDAWLMLPRALRDERALVVVGARGWRCEALVARLETARADGENIVWLNALTDPVQLRHLYLGAGVFVFPSLYEGFGIPIVEAFASRVPVVSSNASSLPEVTLGAALEVDPLDARALADAMHTLANDSAERARCIAAGRERAEQLTWHATARQTADVYRAVLSQ</sequence>
<dbReference type="Pfam" id="PF00534">
    <property type="entry name" value="Glycos_transf_1"/>
    <property type="match status" value="1"/>
</dbReference>
<gene>
    <name evidence="4" type="ORF">SAMN05216204_13522</name>
</gene>
<dbReference type="PANTHER" id="PTHR46401">
    <property type="entry name" value="GLYCOSYLTRANSFERASE WBBK-RELATED"/>
    <property type="match status" value="1"/>
</dbReference>
<dbReference type="CDD" id="cd03809">
    <property type="entry name" value="GT4_MtfB-like"/>
    <property type="match status" value="1"/>
</dbReference>
<dbReference type="STRING" id="1164594.SAMN05216204_13522"/>
<keyword evidence="5" id="KW-1185">Reference proteome</keyword>
<evidence type="ECO:0008006" key="6">
    <source>
        <dbReference type="Google" id="ProtNLM"/>
    </source>
</evidence>
<dbReference type="PANTHER" id="PTHR46401:SF2">
    <property type="entry name" value="GLYCOSYLTRANSFERASE WBBK-RELATED"/>
    <property type="match status" value="1"/>
</dbReference>
<dbReference type="OrthoDB" id="433681at2"/>
<evidence type="ECO:0000259" key="2">
    <source>
        <dbReference type="Pfam" id="PF00534"/>
    </source>
</evidence>
<feature type="domain" description="Glycosyl transferase family 1" evidence="2">
    <location>
        <begin position="185"/>
        <end position="344"/>
    </location>
</feature>
<reference evidence="5" key="1">
    <citation type="submission" date="2016-10" db="EMBL/GenBank/DDBJ databases">
        <authorList>
            <person name="Varghese N."/>
            <person name="Submissions S."/>
        </authorList>
    </citation>
    <scope>NUCLEOTIDE SEQUENCE [LARGE SCALE GENOMIC DNA]</scope>
    <source>
        <strain evidence="5">CGMCC 1.12041</strain>
    </source>
</reference>
<dbReference type="GO" id="GO:0016757">
    <property type="term" value="F:glycosyltransferase activity"/>
    <property type="evidence" value="ECO:0007669"/>
    <property type="project" value="InterPro"/>
</dbReference>
<dbReference type="Gene3D" id="3.40.50.2000">
    <property type="entry name" value="Glycogen Phosphorylase B"/>
    <property type="match status" value="2"/>
</dbReference>
<evidence type="ECO:0000313" key="4">
    <source>
        <dbReference type="EMBL" id="SFD73596.1"/>
    </source>
</evidence>
<protein>
    <recommendedName>
        <fullName evidence="6">Alpha-1,3-rhamnosyl/mannosyltransferase</fullName>
    </recommendedName>
</protein>
<name>A0A1I1US44_9BURK</name>
<dbReference type="SUPFAM" id="SSF53756">
    <property type="entry name" value="UDP-Glycosyltransferase/glycogen phosphorylase"/>
    <property type="match status" value="1"/>
</dbReference>
<dbReference type="GO" id="GO:0009103">
    <property type="term" value="P:lipopolysaccharide biosynthetic process"/>
    <property type="evidence" value="ECO:0007669"/>
    <property type="project" value="TreeGrafter"/>
</dbReference>